<dbReference type="Gene3D" id="3.30.1330.60">
    <property type="entry name" value="OmpA-like domain"/>
    <property type="match status" value="1"/>
</dbReference>
<dbReference type="PRINTS" id="PR01021">
    <property type="entry name" value="OMPADOMAIN"/>
</dbReference>
<protein>
    <submittedName>
        <fullName evidence="8">Thrombospondin type 3 repeat-containing protein</fullName>
    </submittedName>
</protein>
<feature type="domain" description="OmpA-like" evidence="7">
    <location>
        <begin position="269"/>
        <end position="385"/>
    </location>
</feature>
<name>A0A4S3K887_9GAMM</name>
<dbReference type="InterPro" id="IPR028974">
    <property type="entry name" value="TSP_type-3_rpt"/>
</dbReference>
<dbReference type="InterPro" id="IPR006664">
    <property type="entry name" value="OMP_bac"/>
</dbReference>
<dbReference type="Gene3D" id="2.40.160.20">
    <property type="match status" value="1"/>
</dbReference>
<dbReference type="SUPFAM" id="SSF103088">
    <property type="entry name" value="OmpA-like"/>
    <property type="match status" value="1"/>
</dbReference>
<evidence type="ECO:0000313" key="8">
    <source>
        <dbReference type="EMBL" id="TDU32044.1"/>
    </source>
</evidence>
<evidence type="ECO:0000313" key="9">
    <source>
        <dbReference type="Proteomes" id="UP000295341"/>
    </source>
</evidence>
<dbReference type="PANTHER" id="PTHR30329:SF21">
    <property type="entry name" value="LIPOPROTEIN YIAD-RELATED"/>
    <property type="match status" value="1"/>
</dbReference>
<dbReference type="InterPro" id="IPR036737">
    <property type="entry name" value="OmpA-like_sf"/>
</dbReference>
<gene>
    <name evidence="8" type="ORF">DFR24_1432</name>
</gene>
<keyword evidence="2" id="KW-0732">Signal</keyword>
<keyword evidence="3 5" id="KW-0472">Membrane</keyword>
<proteinExistence type="predicted"/>
<evidence type="ECO:0000256" key="3">
    <source>
        <dbReference type="ARBA" id="ARBA00023136"/>
    </source>
</evidence>
<reference evidence="8 9" key="1">
    <citation type="submission" date="2019-03" db="EMBL/GenBank/DDBJ databases">
        <title>Genomic Encyclopedia of Type Strains, Phase IV (KMG-IV): sequencing the most valuable type-strain genomes for metagenomic binning, comparative biology and taxonomic classification.</title>
        <authorList>
            <person name="Goeker M."/>
        </authorList>
    </citation>
    <scope>NUCLEOTIDE SEQUENCE [LARGE SCALE GENOMIC DNA]</scope>
    <source>
        <strain evidence="8 9">DSM 26377</strain>
    </source>
</reference>
<organism evidence="8 9">
    <name type="scientific">Panacagrimonas perspica</name>
    <dbReference type="NCBI Taxonomy" id="381431"/>
    <lineage>
        <taxon>Bacteria</taxon>
        <taxon>Pseudomonadati</taxon>
        <taxon>Pseudomonadota</taxon>
        <taxon>Gammaproteobacteria</taxon>
        <taxon>Nevskiales</taxon>
        <taxon>Nevskiaceae</taxon>
        <taxon>Panacagrimonas</taxon>
    </lineage>
</organism>
<dbReference type="GO" id="GO:0007155">
    <property type="term" value="P:cell adhesion"/>
    <property type="evidence" value="ECO:0007669"/>
    <property type="project" value="InterPro"/>
</dbReference>
<dbReference type="Pfam" id="PF02412">
    <property type="entry name" value="TSP_3"/>
    <property type="match status" value="2"/>
</dbReference>
<dbReference type="GO" id="GO:0009279">
    <property type="term" value="C:cell outer membrane"/>
    <property type="evidence" value="ECO:0007669"/>
    <property type="project" value="UniProtKB-SubCell"/>
</dbReference>
<dbReference type="SUPFAM" id="SSF103647">
    <property type="entry name" value="TSP type-3 repeat"/>
    <property type="match status" value="1"/>
</dbReference>
<evidence type="ECO:0000256" key="2">
    <source>
        <dbReference type="ARBA" id="ARBA00022729"/>
    </source>
</evidence>
<dbReference type="PROSITE" id="PS51123">
    <property type="entry name" value="OMPA_2"/>
    <property type="match status" value="1"/>
</dbReference>
<evidence type="ECO:0000256" key="6">
    <source>
        <dbReference type="SAM" id="MobiDB-lite"/>
    </source>
</evidence>
<comment type="caution">
    <text evidence="8">The sequence shown here is derived from an EMBL/GenBank/DDBJ whole genome shotgun (WGS) entry which is preliminary data.</text>
</comment>
<dbReference type="Pfam" id="PF00691">
    <property type="entry name" value="OmpA"/>
    <property type="match status" value="1"/>
</dbReference>
<dbReference type="InterPro" id="IPR006665">
    <property type="entry name" value="OmpA-like"/>
</dbReference>
<keyword evidence="4" id="KW-0998">Cell outer membrane</keyword>
<evidence type="ECO:0000256" key="5">
    <source>
        <dbReference type="PROSITE-ProRule" id="PRU00473"/>
    </source>
</evidence>
<evidence type="ECO:0000256" key="1">
    <source>
        <dbReference type="ARBA" id="ARBA00004442"/>
    </source>
</evidence>
<dbReference type="RefSeq" id="WP_162851089.1">
    <property type="nucleotide sequence ID" value="NZ_SOBT01000008.1"/>
</dbReference>
<keyword evidence="9" id="KW-1185">Reference proteome</keyword>
<dbReference type="PANTHER" id="PTHR30329">
    <property type="entry name" value="STATOR ELEMENT OF FLAGELLAR MOTOR COMPLEX"/>
    <property type="match status" value="1"/>
</dbReference>
<dbReference type="EMBL" id="SOBT01000008">
    <property type="protein sequence ID" value="TDU32044.1"/>
    <property type="molecule type" value="Genomic_DNA"/>
</dbReference>
<feature type="region of interest" description="Disordered" evidence="6">
    <location>
        <begin position="351"/>
        <end position="375"/>
    </location>
</feature>
<evidence type="ECO:0000259" key="7">
    <source>
        <dbReference type="PROSITE" id="PS51123"/>
    </source>
</evidence>
<dbReference type="GO" id="GO:0005509">
    <property type="term" value="F:calcium ion binding"/>
    <property type="evidence" value="ECO:0007669"/>
    <property type="project" value="InterPro"/>
</dbReference>
<evidence type="ECO:0000256" key="4">
    <source>
        <dbReference type="ARBA" id="ARBA00023237"/>
    </source>
</evidence>
<dbReference type="Proteomes" id="UP000295341">
    <property type="component" value="Unassembled WGS sequence"/>
</dbReference>
<sequence length="386" mass="41691">MPQGNYLIGGGFVEMGDSNRHSDHGLGLDLGVGFLLENRPGEAIEISVTGVERDRDVDGRSDYQQSVFVNWLKAFEAKYIILDATPYVLLGGGGIREDVRGRDHLHPGVDAGAGLRFELPIEGWLLRTEARAQLQLNNDSVPDHDTLIDYQARVLLQVPIGVWRAPSFESSAPELPPEKVSGTPRCESSFYDPVSGREICSTDSDRDGVVDEADICPQTPRGAPVDARGCPANIDTSAVADQDGDGVPDVSDQCPTTAPALTVDAKGCVVQQTVTIESIRFDTGSALLTPGAKTVLDGLARTLRGQTNLFTQIRGHTDDEGVASFNQLLSEQRAGSVRQYLIQKSVPSSRLSAKGFGETEPMVPNDTSENREKNRRIEFILSISSS</sequence>
<dbReference type="Gene3D" id="4.10.1080.10">
    <property type="entry name" value="TSP type-3 repeat"/>
    <property type="match status" value="1"/>
</dbReference>
<dbReference type="InterPro" id="IPR003367">
    <property type="entry name" value="Thrombospondin_3-like_rpt"/>
</dbReference>
<dbReference type="AlphaFoldDB" id="A0A4S3K887"/>
<accession>A0A4S3K887</accession>
<dbReference type="InterPro" id="IPR050330">
    <property type="entry name" value="Bact_OuterMem_StrucFunc"/>
</dbReference>
<dbReference type="CDD" id="cd07185">
    <property type="entry name" value="OmpA_C-like"/>
    <property type="match status" value="1"/>
</dbReference>
<comment type="subcellular location">
    <subcellularLocation>
        <location evidence="1">Cell outer membrane</location>
    </subcellularLocation>
</comment>